<dbReference type="Gene3D" id="1.20.1260.100">
    <property type="entry name" value="TspO/MBR protein"/>
    <property type="match status" value="1"/>
</dbReference>
<feature type="signal peptide" evidence="7">
    <location>
        <begin position="1"/>
        <end position="27"/>
    </location>
</feature>
<feature type="chain" id="PRO_5039712200" description="TspO protein" evidence="7">
    <location>
        <begin position="28"/>
        <end position="172"/>
    </location>
</feature>
<keyword evidence="3 6" id="KW-0812">Transmembrane</keyword>
<dbReference type="OrthoDB" id="9795496at2"/>
<dbReference type="AlphaFoldDB" id="A0A178LPN1"/>
<keyword evidence="7" id="KW-0732">Signal</keyword>
<dbReference type="GO" id="GO:0016020">
    <property type="term" value="C:membrane"/>
    <property type="evidence" value="ECO:0007669"/>
    <property type="project" value="UniProtKB-SubCell"/>
</dbReference>
<dbReference type="EMBL" id="LWCS01000044">
    <property type="protein sequence ID" value="OAN34292.1"/>
    <property type="molecule type" value="Genomic_DNA"/>
</dbReference>
<feature type="transmembrane region" description="Helical" evidence="6">
    <location>
        <begin position="137"/>
        <end position="158"/>
    </location>
</feature>
<keyword evidence="5 6" id="KW-0472">Membrane</keyword>
<feature type="transmembrane region" description="Helical" evidence="6">
    <location>
        <begin position="108"/>
        <end position="125"/>
    </location>
</feature>
<dbReference type="InterPro" id="IPR038330">
    <property type="entry name" value="TspO/MBR-related_sf"/>
</dbReference>
<comment type="caution">
    <text evidence="8">The sequence shown here is derived from an EMBL/GenBank/DDBJ whole genome shotgun (WGS) entry which is preliminary data.</text>
</comment>
<dbReference type="PANTHER" id="PTHR10057:SF0">
    <property type="entry name" value="TRANSLOCATOR PROTEIN"/>
    <property type="match status" value="1"/>
</dbReference>
<proteinExistence type="inferred from homology"/>
<evidence type="ECO:0000313" key="9">
    <source>
        <dbReference type="Proteomes" id="UP000078396"/>
    </source>
</evidence>
<dbReference type="PANTHER" id="PTHR10057">
    <property type="entry name" value="PERIPHERAL-TYPE BENZODIAZEPINE RECEPTOR"/>
    <property type="match status" value="1"/>
</dbReference>
<dbReference type="GO" id="GO:0033013">
    <property type="term" value="P:tetrapyrrole metabolic process"/>
    <property type="evidence" value="ECO:0007669"/>
    <property type="project" value="UniProtKB-ARBA"/>
</dbReference>
<dbReference type="Pfam" id="PF03073">
    <property type="entry name" value="TspO_MBR"/>
    <property type="match status" value="1"/>
</dbReference>
<evidence type="ECO:0000256" key="6">
    <source>
        <dbReference type="SAM" id="Phobius"/>
    </source>
</evidence>
<evidence type="ECO:0000256" key="4">
    <source>
        <dbReference type="ARBA" id="ARBA00022989"/>
    </source>
</evidence>
<sequence length="172" mass="18701">MHRGKPRYTWRHAAVVGVLANVASALPAGYNGDDSFYESLHTPPGAPPGWVFAPVWAANNITTLASNLRIANLPDSTDLRRRALAAEAGTWVLFGSFSSLFFGLRSPILGAVNTAAGFALTAYSVRLTARLDRRAAWLLAPRLVWLGFASYVSTMTAVRSADRLLGYRHKSR</sequence>
<protein>
    <recommendedName>
        <fullName evidence="10">TspO protein</fullName>
    </recommendedName>
</protein>
<gene>
    <name evidence="8" type="ORF">A4X20_26970</name>
</gene>
<evidence type="ECO:0000256" key="3">
    <source>
        <dbReference type="ARBA" id="ARBA00022692"/>
    </source>
</evidence>
<dbReference type="RefSeq" id="WP_064283914.1">
    <property type="nucleotide sequence ID" value="NZ_LWCS01000044.1"/>
</dbReference>
<dbReference type="InterPro" id="IPR004307">
    <property type="entry name" value="TspO_MBR"/>
</dbReference>
<keyword evidence="4 6" id="KW-1133">Transmembrane helix</keyword>
<evidence type="ECO:0000256" key="2">
    <source>
        <dbReference type="ARBA" id="ARBA00007524"/>
    </source>
</evidence>
<comment type="similarity">
    <text evidence="2">Belongs to the TspO/BZRP family.</text>
</comment>
<reference evidence="8 9" key="1">
    <citation type="submission" date="2016-04" db="EMBL/GenBank/DDBJ databases">
        <title>Draft Genome Sequences of Staphylococcus capitis Strain H36, S. capitis Strain H65, S. cohnii Strain H62, S. hominis Strain H69, Mycobacterium iranicum Strain H39, Plantibacter sp. Strain H53, Pseudomonas oryzihabitans Strain H72, and Microbacterium sp. Strain H83, isolated from residential settings.</title>
        <authorList>
            <person name="Lymperopoulou D."/>
            <person name="Adams R.I."/>
            <person name="Lindow S."/>
            <person name="Coil D.A."/>
            <person name="Jospin G."/>
            <person name="Eisen J.A."/>
        </authorList>
    </citation>
    <scope>NUCLEOTIDE SEQUENCE [LARGE SCALE GENOMIC DNA]</scope>
    <source>
        <strain evidence="8 9">H39</strain>
    </source>
</reference>
<accession>A0A178LPN1</accession>
<dbReference type="Proteomes" id="UP000078396">
    <property type="component" value="Unassembled WGS sequence"/>
</dbReference>
<evidence type="ECO:0000313" key="8">
    <source>
        <dbReference type="EMBL" id="OAN34292.1"/>
    </source>
</evidence>
<organism evidence="8 9">
    <name type="scientific">Mycolicibacterium iranicum</name>
    <name type="common">Mycobacterium iranicum</name>
    <dbReference type="NCBI Taxonomy" id="912594"/>
    <lineage>
        <taxon>Bacteria</taxon>
        <taxon>Bacillati</taxon>
        <taxon>Actinomycetota</taxon>
        <taxon>Actinomycetes</taxon>
        <taxon>Mycobacteriales</taxon>
        <taxon>Mycobacteriaceae</taxon>
        <taxon>Mycolicibacterium</taxon>
    </lineage>
</organism>
<evidence type="ECO:0008006" key="10">
    <source>
        <dbReference type="Google" id="ProtNLM"/>
    </source>
</evidence>
<evidence type="ECO:0000256" key="7">
    <source>
        <dbReference type="SAM" id="SignalP"/>
    </source>
</evidence>
<evidence type="ECO:0000256" key="5">
    <source>
        <dbReference type="ARBA" id="ARBA00023136"/>
    </source>
</evidence>
<dbReference type="CDD" id="cd15904">
    <property type="entry name" value="TSPO_MBR"/>
    <property type="match status" value="1"/>
</dbReference>
<evidence type="ECO:0000256" key="1">
    <source>
        <dbReference type="ARBA" id="ARBA00004141"/>
    </source>
</evidence>
<comment type="subcellular location">
    <subcellularLocation>
        <location evidence="1">Membrane</location>
        <topology evidence="1">Multi-pass membrane protein</topology>
    </subcellularLocation>
</comment>
<name>A0A178LPN1_MYCIR</name>